<evidence type="ECO:0000256" key="1">
    <source>
        <dbReference type="ARBA" id="ARBA00004496"/>
    </source>
</evidence>
<dbReference type="EMBL" id="WKFB01000321">
    <property type="protein sequence ID" value="KAF6726628.1"/>
    <property type="molecule type" value="Genomic_DNA"/>
</dbReference>
<dbReference type="Pfam" id="PF00595">
    <property type="entry name" value="PDZ"/>
    <property type="match status" value="1"/>
</dbReference>
<comment type="caution">
    <text evidence="5">The sequence shown here is derived from an EMBL/GenBank/DDBJ whole genome shotgun (WGS) entry which is preliminary data.</text>
</comment>
<evidence type="ECO:0000256" key="2">
    <source>
        <dbReference type="ARBA" id="ARBA00022490"/>
    </source>
</evidence>
<evidence type="ECO:0000313" key="5">
    <source>
        <dbReference type="EMBL" id="KAF6726628.1"/>
    </source>
</evidence>
<reference evidence="5" key="1">
    <citation type="journal article" name="BMC Genomics">
        <title>Long-read sequencing and de novo genome assembly of marine medaka (Oryzias melastigma).</title>
        <authorList>
            <person name="Liang P."/>
            <person name="Saqib H.S.A."/>
            <person name="Ni X."/>
            <person name="Shen Y."/>
        </authorList>
    </citation>
    <scope>NUCLEOTIDE SEQUENCE</scope>
    <source>
        <strain evidence="5">Bigg-433</strain>
    </source>
</reference>
<dbReference type="Proteomes" id="UP000646548">
    <property type="component" value="Unassembled WGS sequence"/>
</dbReference>
<dbReference type="PROSITE" id="PS50106">
    <property type="entry name" value="PDZ"/>
    <property type="match status" value="1"/>
</dbReference>
<dbReference type="GO" id="GO:0005737">
    <property type="term" value="C:cytoplasm"/>
    <property type="evidence" value="ECO:0007669"/>
    <property type="project" value="UniProtKB-SubCell"/>
</dbReference>
<protein>
    <submittedName>
        <fullName evidence="5">Cytohesin-interacting protein</fullName>
    </submittedName>
</protein>
<dbReference type="InterPro" id="IPR052122">
    <property type="entry name" value="Intracell_Traff_Signaling_Reg"/>
</dbReference>
<keyword evidence="2" id="KW-0963">Cytoplasm</keyword>
<evidence type="ECO:0000256" key="3">
    <source>
        <dbReference type="SAM" id="MobiDB-lite"/>
    </source>
</evidence>
<dbReference type="CDD" id="cd06713">
    <property type="entry name" value="PDZ_tamalin_CYTIP-like"/>
    <property type="match status" value="1"/>
</dbReference>
<dbReference type="SUPFAM" id="SSF50156">
    <property type="entry name" value="PDZ domain-like"/>
    <property type="match status" value="1"/>
</dbReference>
<dbReference type="PANTHER" id="PTHR15963:SF1">
    <property type="entry name" value="CYTOHESIN-INTERACTING PROTEIN"/>
    <property type="match status" value="1"/>
</dbReference>
<dbReference type="InterPro" id="IPR001478">
    <property type="entry name" value="PDZ"/>
</dbReference>
<feature type="region of interest" description="Disordered" evidence="3">
    <location>
        <begin position="31"/>
        <end position="54"/>
    </location>
</feature>
<proteinExistence type="predicted"/>
<organism evidence="5 6">
    <name type="scientific">Oryzias melastigma</name>
    <name type="common">Marine medaka</name>
    <dbReference type="NCBI Taxonomy" id="30732"/>
    <lineage>
        <taxon>Eukaryota</taxon>
        <taxon>Metazoa</taxon>
        <taxon>Chordata</taxon>
        <taxon>Craniata</taxon>
        <taxon>Vertebrata</taxon>
        <taxon>Euteleostomi</taxon>
        <taxon>Actinopterygii</taxon>
        <taxon>Neopterygii</taxon>
        <taxon>Teleostei</taxon>
        <taxon>Neoteleostei</taxon>
        <taxon>Acanthomorphata</taxon>
        <taxon>Ovalentaria</taxon>
        <taxon>Atherinomorphae</taxon>
        <taxon>Beloniformes</taxon>
        <taxon>Adrianichthyidae</taxon>
        <taxon>Oryziinae</taxon>
        <taxon>Oryzias</taxon>
    </lineage>
</organism>
<name>A0A834C767_ORYME</name>
<feature type="compositionally biased region" description="Polar residues" evidence="3">
    <location>
        <begin position="1"/>
        <end position="18"/>
    </location>
</feature>
<gene>
    <name evidence="5" type="ORF">FQA47_001939</name>
</gene>
<evidence type="ECO:0000313" key="6">
    <source>
        <dbReference type="Proteomes" id="UP000646548"/>
    </source>
</evidence>
<dbReference type="AlphaFoldDB" id="A0A834C767"/>
<feature type="domain" description="PDZ" evidence="4">
    <location>
        <begin position="73"/>
        <end position="146"/>
    </location>
</feature>
<comment type="subcellular location">
    <subcellularLocation>
        <location evidence="1">Cytoplasm</location>
    </subcellularLocation>
</comment>
<evidence type="ECO:0000259" key="4">
    <source>
        <dbReference type="PROSITE" id="PS50106"/>
    </source>
</evidence>
<dbReference type="InterPro" id="IPR036034">
    <property type="entry name" value="PDZ_sf"/>
</dbReference>
<dbReference type="PANTHER" id="PTHR15963">
    <property type="entry name" value="GENERAL RECEPTOR FOR PHOSPHOINOSITIDES 1-ASSOCIATED SCAFFOLD PROTEIN-RELATED"/>
    <property type="match status" value="1"/>
</dbReference>
<accession>A0A834C767</accession>
<sequence>MQATMNSNGLQRRSSQDSCIVDNTLRKKNPLWYRRSLRGNNDRHKQNPASQPRVCKPKQTNSLVDYMDPQRTTVELEKQDNETFGFDIQTYGLQPKNSSAVEMCTFVCKVKEDSVAENAGLTAGDIIITINGVSIEGLSHQQILELRPKINQQLKGGDGVWEYSEALRAGEEAEDAAAVTA</sequence>
<dbReference type="SMART" id="SM00228">
    <property type="entry name" value="PDZ"/>
    <property type="match status" value="1"/>
</dbReference>
<dbReference type="Gene3D" id="2.30.42.10">
    <property type="match status" value="1"/>
</dbReference>
<feature type="region of interest" description="Disordered" evidence="3">
    <location>
        <begin position="1"/>
        <end position="20"/>
    </location>
</feature>